<comment type="caution">
    <text evidence="4">The sequence shown here is derived from an EMBL/GenBank/DDBJ whole genome shotgun (WGS) entry which is preliminary data.</text>
</comment>
<proteinExistence type="predicted"/>
<feature type="domain" description="C3H1-type" evidence="3">
    <location>
        <begin position="106"/>
        <end position="133"/>
    </location>
</feature>
<protein>
    <recommendedName>
        <fullName evidence="3">C3H1-type domain-containing protein</fullName>
    </recommendedName>
</protein>
<feature type="non-terminal residue" evidence="4">
    <location>
        <position position="247"/>
    </location>
</feature>
<dbReference type="AlphaFoldDB" id="A0A812SRJ2"/>
<dbReference type="Proteomes" id="UP000649617">
    <property type="component" value="Unassembled WGS sequence"/>
</dbReference>
<gene>
    <name evidence="4" type="ORF">SPIL2461_LOCUS12538</name>
</gene>
<evidence type="ECO:0000259" key="3">
    <source>
        <dbReference type="PROSITE" id="PS50103"/>
    </source>
</evidence>
<accession>A0A812SRJ2</accession>
<keyword evidence="1" id="KW-0862">Zinc</keyword>
<dbReference type="GO" id="GO:0008270">
    <property type="term" value="F:zinc ion binding"/>
    <property type="evidence" value="ECO:0007669"/>
    <property type="project" value="UniProtKB-KW"/>
</dbReference>
<dbReference type="InterPro" id="IPR000571">
    <property type="entry name" value="Znf_CCCH"/>
</dbReference>
<dbReference type="OrthoDB" id="426947at2759"/>
<keyword evidence="1" id="KW-0479">Metal-binding</keyword>
<evidence type="ECO:0000313" key="5">
    <source>
        <dbReference type="Proteomes" id="UP000649617"/>
    </source>
</evidence>
<evidence type="ECO:0000256" key="1">
    <source>
        <dbReference type="PROSITE-ProRule" id="PRU00723"/>
    </source>
</evidence>
<feature type="zinc finger region" description="C3H1-type" evidence="1">
    <location>
        <begin position="106"/>
        <end position="133"/>
    </location>
</feature>
<feature type="compositionally biased region" description="Acidic residues" evidence="2">
    <location>
        <begin position="77"/>
        <end position="87"/>
    </location>
</feature>
<reference evidence="4" key="1">
    <citation type="submission" date="2021-02" db="EMBL/GenBank/DDBJ databases">
        <authorList>
            <person name="Dougan E. K."/>
            <person name="Rhodes N."/>
            <person name="Thang M."/>
            <person name="Chan C."/>
        </authorList>
    </citation>
    <scope>NUCLEOTIDE SEQUENCE</scope>
</reference>
<evidence type="ECO:0000313" key="4">
    <source>
        <dbReference type="EMBL" id="CAE7487893.1"/>
    </source>
</evidence>
<dbReference type="PROSITE" id="PS50103">
    <property type="entry name" value="ZF_C3H1"/>
    <property type="match status" value="1"/>
</dbReference>
<name>A0A812SRJ2_SYMPI</name>
<dbReference type="EMBL" id="CAJNIZ010025905">
    <property type="protein sequence ID" value="CAE7487893.1"/>
    <property type="molecule type" value="Genomic_DNA"/>
</dbReference>
<evidence type="ECO:0000256" key="2">
    <source>
        <dbReference type="SAM" id="MobiDB-lite"/>
    </source>
</evidence>
<keyword evidence="5" id="KW-1185">Reference proteome</keyword>
<organism evidence="4 5">
    <name type="scientific">Symbiodinium pilosum</name>
    <name type="common">Dinoflagellate</name>
    <dbReference type="NCBI Taxonomy" id="2952"/>
    <lineage>
        <taxon>Eukaryota</taxon>
        <taxon>Sar</taxon>
        <taxon>Alveolata</taxon>
        <taxon>Dinophyceae</taxon>
        <taxon>Suessiales</taxon>
        <taxon>Symbiodiniaceae</taxon>
        <taxon>Symbiodinium</taxon>
    </lineage>
</organism>
<sequence length="247" mass="26835">VSRTGLPKHLHHGSGGAYGAAYSPGLQRATKAASVALQEAGRCACDCMRVVGSFGKMACGQEEAAQVELEEPASTMEPEESSEEILSEDGSTASKKCNPGSAGHPELCRRPCIYFALGQCMNLADCNFCHLPHNNRSATLDKNQRQLIKEMSRHEFLSMLLRCLHSKAAEGRFELDAQDVLQLFKAQLAQLKPTPSKVSKAKVMNLEKALTRMTFFSVASLTSRVQLGASFLDACKEKVGCLRQKLA</sequence>
<feature type="region of interest" description="Disordered" evidence="2">
    <location>
        <begin position="68"/>
        <end position="103"/>
    </location>
</feature>
<keyword evidence="1" id="KW-0863">Zinc-finger</keyword>